<evidence type="ECO:0000259" key="3">
    <source>
        <dbReference type="PROSITE" id="PS51186"/>
    </source>
</evidence>
<keyword evidence="1 4" id="KW-0808">Transferase</keyword>
<protein>
    <submittedName>
        <fullName evidence="4">GNAT family N-acetyltransferase</fullName>
    </submittedName>
</protein>
<name>A0A385DF50_9ACTN</name>
<organism evidence="4 5">
    <name type="scientific">Streptomyces koyangensis</name>
    <dbReference type="NCBI Taxonomy" id="188770"/>
    <lineage>
        <taxon>Bacteria</taxon>
        <taxon>Bacillati</taxon>
        <taxon>Actinomycetota</taxon>
        <taxon>Actinomycetes</taxon>
        <taxon>Kitasatosporales</taxon>
        <taxon>Streptomycetaceae</taxon>
        <taxon>Streptomyces</taxon>
        <taxon>Streptomyces aurantiacus group</taxon>
    </lineage>
</organism>
<dbReference type="EMBL" id="CP031742">
    <property type="protein sequence ID" value="AXQ56534.1"/>
    <property type="molecule type" value="Genomic_DNA"/>
</dbReference>
<dbReference type="KEGG" id="sky:D0C37_19365"/>
<dbReference type="InterPro" id="IPR000182">
    <property type="entry name" value="GNAT_dom"/>
</dbReference>
<dbReference type="AlphaFoldDB" id="A0A385DF50"/>
<dbReference type="InterPro" id="IPR050832">
    <property type="entry name" value="Bact_Acetyltransf"/>
</dbReference>
<dbReference type="Proteomes" id="UP000259636">
    <property type="component" value="Chromosome"/>
</dbReference>
<gene>
    <name evidence="4" type="ORF">D0C37_19365</name>
</gene>
<evidence type="ECO:0000256" key="2">
    <source>
        <dbReference type="ARBA" id="ARBA00023315"/>
    </source>
</evidence>
<dbReference type="RefSeq" id="WP_101279373.1">
    <property type="nucleotide sequence ID" value="NZ_CP031742.1"/>
</dbReference>
<dbReference type="Gene3D" id="3.40.630.30">
    <property type="match status" value="1"/>
</dbReference>
<feature type="domain" description="N-acetyltransferase" evidence="3">
    <location>
        <begin position="4"/>
        <end position="143"/>
    </location>
</feature>
<reference evidence="4 5" key="1">
    <citation type="submission" date="2018-08" db="EMBL/GenBank/DDBJ databases">
        <authorList>
            <person name="Ferrada E.E."/>
            <person name="Latorre B.A."/>
        </authorList>
    </citation>
    <scope>NUCLEOTIDE SEQUENCE [LARGE SCALE GENOMIC DNA]</scope>
    <source>
        <strain evidence="4 5">VK-A60T</strain>
    </source>
</reference>
<dbReference type="CDD" id="cd04301">
    <property type="entry name" value="NAT_SF"/>
    <property type="match status" value="1"/>
</dbReference>
<dbReference type="Pfam" id="PF00583">
    <property type="entry name" value="Acetyltransf_1"/>
    <property type="match status" value="1"/>
</dbReference>
<evidence type="ECO:0000256" key="1">
    <source>
        <dbReference type="ARBA" id="ARBA00022679"/>
    </source>
</evidence>
<proteinExistence type="predicted"/>
<dbReference type="InterPro" id="IPR016181">
    <property type="entry name" value="Acyl_CoA_acyltransferase"/>
</dbReference>
<evidence type="ECO:0000313" key="4">
    <source>
        <dbReference type="EMBL" id="AXQ56534.1"/>
    </source>
</evidence>
<dbReference type="SUPFAM" id="SSF55729">
    <property type="entry name" value="Acyl-CoA N-acyltransferases (Nat)"/>
    <property type="match status" value="1"/>
</dbReference>
<dbReference type="GeneID" id="300116313"/>
<evidence type="ECO:0000313" key="5">
    <source>
        <dbReference type="Proteomes" id="UP000259636"/>
    </source>
</evidence>
<dbReference type="PROSITE" id="PS51186">
    <property type="entry name" value="GNAT"/>
    <property type="match status" value="1"/>
</dbReference>
<accession>A0A385DF50</accession>
<sequence length="143" mass="16196">MKIIDLPPDDPRLTTDALPVLAELRPHLTARLLEEVYAAGHPQGLRFSALYDTESRCVAVAGWRVIANTSAVRKLYVDDLVTAEAARSTGAGRELVAYLEDRARELDCRVLDLDSGTQRTDAHRFYLRERFSIRAFHFTKLLR</sequence>
<keyword evidence="2" id="KW-0012">Acyltransferase</keyword>
<dbReference type="GO" id="GO:0016747">
    <property type="term" value="F:acyltransferase activity, transferring groups other than amino-acyl groups"/>
    <property type="evidence" value="ECO:0007669"/>
    <property type="project" value="InterPro"/>
</dbReference>
<dbReference type="PANTHER" id="PTHR43877">
    <property type="entry name" value="AMINOALKYLPHOSPHONATE N-ACETYLTRANSFERASE-RELATED-RELATED"/>
    <property type="match status" value="1"/>
</dbReference>